<accession>A0ABV6YPX9</accession>
<comment type="caution">
    <text evidence="2">The sequence shown here is derived from an EMBL/GenBank/DDBJ whole genome shotgun (WGS) entry which is preliminary data.</text>
</comment>
<name>A0ABV6YPX9_UNCEI</name>
<gene>
    <name evidence="2" type="ORF">ACFL2Z_04355</name>
</gene>
<dbReference type="PANTHER" id="PTHR34610">
    <property type="entry name" value="SSL7007 PROTEIN"/>
    <property type="match status" value="1"/>
</dbReference>
<dbReference type="InterPro" id="IPR029060">
    <property type="entry name" value="PIN-like_dom_sf"/>
</dbReference>
<dbReference type="PANTHER" id="PTHR34610:SF3">
    <property type="entry name" value="SSL7007 PROTEIN"/>
    <property type="match status" value="1"/>
</dbReference>
<evidence type="ECO:0000313" key="3">
    <source>
        <dbReference type="Proteomes" id="UP001594288"/>
    </source>
</evidence>
<keyword evidence="3" id="KW-1185">Reference proteome</keyword>
<dbReference type="EMBL" id="JBHPEI010000071">
    <property type="protein sequence ID" value="MFC1800125.1"/>
    <property type="molecule type" value="Genomic_DNA"/>
</dbReference>
<sequence>MRIVLDSNVIVAAFATRGLCAALFEHCVENHEIFLCNAMLKEITRVLRKRIKVPRPTVDQIESYLRSHTSLVRPARIDPRVCRDKKDLPVLGCTLSSLSEFLITGDDDLLTLGSFEGTDIVTPRQFWERVKTGRQG</sequence>
<dbReference type="Proteomes" id="UP001594288">
    <property type="component" value="Unassembled WGS sequence"/>
</dbReference>
<feature type="domain" description="PIN" evidence="1">
    <location>
        <begin position="2"/>
        <end position="106"/>
    </location>
</feature>
<dbReference type="InterPro" id="IPR002716">
    <property type="entry name" value="PIN_dom"/>
</dbReference>
<proteinExistence type="predicted"/>
<organism evidence="2 3">
    <name type="scientific">Eiseniibacteriota bacterium</name>
    <dbReference type="NCBI Taxonomy" id="2212470"/>
    <lineage>
        <taxon>Bacteria</taxon>
        <taxon>Candidatus Eiseniibacteriota</taxon>
    </lineage>
</organism>
<reference evidence="2 3" key="1">
    <citation type="submission" date="2024-09" db="EMBL/GenBank/DDBJ databases">
        <authorList>
            <person name="D'Angelo T."/>
        </authorList>
    </citation>
    <scope>NUCLEOTIDE SEQUENCE [LARGE SCALE GENOMIC DNA]</scope>
    <source>
        <strain evidence="2">SAG AM-311-F02</strain>
    </source>
</reference>
<evidence type="ECO:0000259" key="1">
    <source>
        <dbReference type="Pfam" id="PF13470"/>
    </source>
</evidence>
<evidence type="ECO:0000313" key="2">
    <source>
        <dbReference type="EMBL" id="MFC1800125.1"/>
    </source>
</evidence>
<protein>
    <submittedName>
        <fullName evidence="2">Toxin-antitoxin system toxin component, PIN family</fullName>
    </submittedName>
</protein>
<dbReference type="NCBIfam" id="TIGR00305">
    <property type="entry name" value="putative toxin-antitoxin system toxin component, PIN family"/>
    <property type="match status" value="1"/>
</dbReference>
<dbReference type="Pfam" id="PF13470">
    <property type="entry name" value="PIN_3"/>
    <property type="match status" value="1"/>
</dbReference>
<dbReference type="InterPro" id="IPR002850">
    <property type="entry name" value="PIN_toxin-like"/>
</dbReference>
<dbReference type="SUPFAM" id="SSF88723">
    <property type="entry name" value="PIN domain-like"/>
    <property type="match status" value="1"/>
</dbReference>